<comment type="subcellular location">
    <subcellularLocation>
        <location evidence="1">Cell envelope</location>
    </subcellularLocation>
</comment>
<reference evidence="2" key="2">
    <citation type="submission" date="2020-08" db="EMBL/GenBank/DDBJ databases">
        <title>Plant Genome Project.</title>
        <authorList>
            <person name="Zhang R.-G."/>
        </authorList>
    </citation>
    <scope>NUCLEOTIDE SEQUENCE</scope>
    <source>
        <strain evidence="2">Huo1</strain>
        <tissue evidence="2">Leaf</tissue>
    </source>
</reference>
<evidence type="ECO:0000256" key="1">
    <source>
        <dbReference type="ARBA" id="ARBA00004196"/>
    </source>
</evidence>
<dbReference type="Proteomes" id="UP000298416">
    <property type="component" value="Unassembled WGS sequence"/>
</dbReference>
<comment type="caution">
    <text evidence="2">The sequence shown here is derived from an EMBL/GenBank/DDBJ whole genome shotgun (WGS) entry which is preliminary data.</text>
</comment>
<protein>
    <submittedName>
        <fullName evidence="2">Uncharacterized protein</fullName>
    </submittedName>
</protein>
<dbReference type="PANTHER" id="PTHR48059:SF30">
    <property type="entry name" value="OS06G0587000 PROTEIN"/>
    <property type="match status" value="1"/>
</dbReference>
<evidence type="ECO:0000313" key="2">
    <source>
        <dbReference type="EMBL" id="KAG6404551.1"/>
    </source>
</evidence>
<name>A0A8X8X2X1_SALSN</name>
<reference evidence="2" key="1">
    <citation type="submission" date="2018-01" db="EMBL/GenBank/DDBJ databases">
        <authorList>
            <person name="Mao J.F."/>
        </authorList>
    </citation>
    <scope>NUCLEOTIDE SEQUENCE</scope>
    <source>
        <strain evidence="2">Huo1</strain>
        <tissue evidence="2">Leaf</tissue>
    </source>
</reference>
<dbReference type="PANTHER" id="PTHR48059">
    <property type="entry name" value="POLYGALACTURONASE INHIBITOR 1"/>
    <property type="match status" value="1"/>
</dbReference>
<sequence>MSRSYFLKIEGLVDCKRVTNYNSTGDIPKAICHLTMLQWLSLNNFNGSLPKEIGNITHLGYLWLNDNNLSEPDVWMIYILTGEIPKENSLLNKLVQWNNAKNRLQGSLPREIGNRSAQDLWLDFNELTGMISYLNTFFHNIETHNEKIA</sequence>
<evidence type="ECO:0000313" key="3">
    <source>
        <dbReference type="Proteomes" id="UP000298416"/>
    </source>
</evidence>
<dbReference type="InterPro" id="IPR032675">
    <property type="entry name" value="LRR_dom_sf"/>
</dbReference>
<dbReference type="EMBL" id="PNBA02000013">
    <property type="protein sequence ID" value="KAG6404551.1"/>
    <property type="molecule type" value="Genomic_DNA"/>
</dbReference>
<dbReference type="Gene3D" id="3.80.10.10">
    <property type="entry name" value="Ribonuclease Inhibitor"/>
    <property type="match status" value="2"/>
</dbReference>
<dbReference type="SUPFAM" id="SSF52058">
    <property type="entry name" value="L domain-like"/>
    <property type="match status" value="1"/>
</dbReference>
<accession>A0A8X8X2X1</accession>
<gene>
    <name evidence="2" type="ORF">SASPL_136800</name>
</gene>
<proteinExistence type="predicted"/>
<dbReference type="InterPro" id="IPR051848">
    <property type="entry name" value="PGIP"/>
</dbReference>
<keyword evidence="3" id="KW-1185">Reference proteome</keyword>
<organism evidence="2">
    <name type="scientific">Salvia splendens</name>
    <name type="common">Scarlet sage</name>
    <dbReference type="NCBI Taxonomy" id="180675"/>
    <lineage>
        <taxon>Eukaryota</taxon>
        <taxon>Viridiplantae</taxon>
        <taxon>Streptophyta</taxon>
        <taxon>Embryophyta</taxon>
        <taxon>Tracheophyta</taxon>
        <taxon>Spermatophyta</taxon>
        <taxon>Magnoliopsida</taxon>
        <taxon>eudicotyledons</taxon>
        <taxon>Gunneridae</taxon>
        <taxon>Pentapetalae</taxon>
        <taxon>asterids</taxon>
        <taxon>lamiids</taxon>
        <taxon>Lamiales</taxon>
        <taxon>Lamiaceae</taxon>
        <taxon>Nepetoideae</taxon>
        <taxon>Mentheae</taxon>
        <taxon>Salviinae</taxon>
        <taxon>Salvia</taxon>
        <taxon>Salvia subgen. Calosphace</taxon>
        <taxon>core Calosphace</taxon>
    </lineage>
</organism>
<dbReference type="AlphaFoldDB" id="A0A8X8X2X1"/>